<evidence type="ECO:0000256" key="5">
    <source>
        <dbReference type="SAM" id="Phobius"/>
    </source>
</evidence>
<dbReference type="GO" id="GO:0030428">
    <property type="term" value="C:cell septum"/>
    <property type="evidence" value="ECO:0007669"/>
    <property type="project" value="TreeGrafter"/>
</dbReference>
<keyword evidence="2 5" id="KW-0812">Transmembrane</keyword>
<feature type="transmembrane region" description="Helical" evidence="5">
    <location>
        <begin position="71"/>
        <end position="90"/>
    </location>
</feature>
<feature type="transmembrane region" description="Helical" evidence="5">
    <location>
        <begin position="45"/>
        <end position="65"/>
    </location>
</feature>
<feature type="transmembrane region" description="Helical" evidence="5">
    <location>
        <begin position="180"/>
        <end position="201"/>
    </location>
</feature>
<dbReference type="PANTHER" id="PTHR22914">
    <property type="entry name" value="CHITIN SYNTHASE"/>
    <property type="match status" value="1"/>
</dbReference>
<evidence type="ECO:0000256" key="1">
    <source>
        <dbReference type="ARBA" id="ARBA00004141"/>
    </source>
</evidence>
<dbReference type="AlphaFoldDB" id="A0AAX4JU41"/>
<feature type="transmembrane region" description="Helical" evidence="5">
    <location>
        <begin position="213"/>
        <end position="240"/>
    </location>
</feature>
<evidence type="ECO:0000313" key="7">
    <source>
        <dbReference type="Proteomes" id="UP001355207"/>
    </source>
</evidence>
<keyword evidence="3 5" id="KW-0472">Membrane</keyword>
<dbReference type="EMBL" id="CP144101">
    <property type="protein sequence ID" value="WWC88444.1"/>
    <property type="molecule type" value="Genomic_DNA"/>
</dbReference>
<dbReference type="GO" id="GO:0006031">
    <property type="term" value="P:chitin biosynthetic process"/>
    <property type="evidence" value="ECO:0007669"/>
    <property type="project" value="TreeGrafter"/>
</dbReference>
<keyword evidence="5" id="KW-1133">Transmembrane helix</keyword>
<evidence type="ECO:0000256" key="2">
    <source>
        <dbReference type="ARBA" id="ARBA00022692"/>
    </source>
</evidence>
<proteinExistence type="predicted"/>
<reference evidence="6 7" key="1">
    <citation type="submission" date="2024-01" db="EMBL/GenBank/DDBJ databases">
        <title>Comparative genomics of Cryptococcus and Kwoniella reveals pathogenesis evolution and contrasting modes of karyotype evolution via chromosome fusion or intercentromeric recombination.</title>
        <authorList>
            <person name="Coelho M.A."/>
            <person name="David-Palma M."/>
            <person name="Shea T."/>
            <person name="Bowers K."/>
            <person name="McGinley-Smith S."/>
            <person name="Mohammad A.W."/>
            <person name="Gnirke A."/>
            <person name="Yurkov A.M."/>
            <person name="Nowrousian M."/>
            <person name="Sun S."/>
            <person name="Cuomo C.A."/>
            <person name="Heitman J."/>
        </authorList>
    </citation>
    <scope>NUCLEOTIDE SEQUENCE [LARGE SCALE GENOMIC DNA]</scope>
    <source>
        <strain evidence="6 7">CBS 6074</strain>
    </source>
</reference>
<comment type="subcellular location">
    <subcellularLocation>
        <location evidence="1">Membrane</location>
        <topology evidence="1">Multi-pass membrane protein</topology>
    </subcellularLocation>
</comment>
<evidence type="ECO:0000256" key="4">
    <source>
        <dbReference type="ARBA" id="ARBA00048014"/>
    </source>
</evidence>
<sequence length="245" mass="27050">MGNRPQGSPWKYKSTIYFFAILTTYMLVAAVLCTVQAIKNFDSPIFARMVVSLVSTYGIFIASSILALDPWHILTCFIQYILFSPTYVNVLNAYAYSNLHDLSWGTKGSDSAQESDLGAIQGVGKHVEVELVSAQQDIDIAYQDALDNIRLKGSRVEESSKKDNSEQAQKDVYANFRTNLLLCWSLSNALLASVILSGGVTSTFDASGNSRTAIYMLIILIFVAGMALFRFICSTLYLIIRLFAG</sequence>
<dbReference type="GO" id="GO:0016020">
    <property type="term" value="C:membrane"/>
    <property type="evidence" value="ECO:0007669"/>
    <property type="project" value="UniProtKB-SubCell"/>
</dbReference>
<organism evidence="6 7">
    <name type="scientific">Kwoniella dendrophila CBS 6074</name>
    <dbReference type="NCBI Taxonomy" id="1295534"/>
    <lineage>
        <taxon>Eukaryota</taxon>
        <taxon>Fungi</taxon>
        <taxon>Dikarya</taxon>
        <taxon>Basidiomycota</taxon>
        <taxon>Agaricomycotina</taxon>
        <taxon>Tremellomycetes</taxon>
        <taxon>Tremellales</taxon>
        <taxon>Cryptococcaceae</taxon>
        <taxon>Kwoniella</taxon>
    </lineage>
</organism>
<feature type="transmembrane region" description="Helical" evidence="5">
    <location>
        <begin position="16"/>
        <end position="38"/>
    </location>
</feature>
<dbReference type="PANTHER" id="PTHR22914:SF38">
    <property type="entry name" value="CHITIN SYNTHASE 2"/>
    <property type="match status" value="1"/>
</dbReference>
<protein>
    <recommendedName>
        <fullName evidence="8">Chitin synthase 2</fullName>
    </recommendedName>
</protein>
<comment type="catalytic activity">
    <reaction evidence="4">
        <text>[(1-&gt;4)-N-acetyl-beta-D-glucosaminyl](n) + UDP-N-acetyl-alpha-D-glucosamine = [(1-&gt;4)-N-acetyl-beta-D-glucosaminyl](n+1) + UDP + H(+)</text>
        <dbReference type="Rhea" id="RHEA:16637"/>
        <dbReference type="Rhea" id="RHEA-COMP:9593"/>
        <dbReference type="Rhea" id="RHEA-COMP:9595"/>
        <dbReference type="ChEBI" id="CHEBI:15378"/>
        <dbReference type="ChEBI" id="CHEBI:17029"/>
        <dbReference type="ChEBI" id="CHEBI:57705"/>
        <dbReference type="ChEBI" id="CHEBI:58223"/>
        <dbReference type="EC" id="2.4.1.16"/>
    </reaction>
</comment>
<evidence type="ECO:0000256" key="3">
    <source>
        <dbReference type="ARBA" id="ARBA00023136"/>
    </source>
</evidence>
<evidence type="ECO:0008006" key="8">
    <source>
        <dbReference type="Google" id="ProtNLM"/>
    </source>
</evidence>
<dbReference type="InterPro" id="IPR004835">
    <property type="entry name" value="Chitin_synth"/>
</dbReference>
<accession>A0AAX4JU41</accession>
<evidence type="ECO:0000313" key="6">
    <source>
        <dbReference type="EMBL" id="WWC88444.1"/>
    </source>
</evidence>
<dbReference type="RefSeq" id="XP_066075207.1">
    <property type="nucleotide sequence ID" value="XM_066219110.1"/>
</dbReference>
<name>A0AAX4JU41_9TREE</name>
<dbReference type="Proteomes" id="UP001355207">
    <property type="component" value="Chromosome 4"/>
</dbReference>
<dbReference type="GO" id="GO:0004100">
    <property type="term" value="F:chitin synthase activity"/>
    <property type="evidence" value="ECO:0007669"/>
    <property type="project" value="UniProtKB-EC"/>
</dbReference>
<keyword evidence="7" id="KW-1185">Reference proteome</keyword>
<dbReference type="GeneID" id="91094025"/>
<dbReference type="GO" id="GO:0071944">
    <property type="term" value="C:cell periphery"/>
    <property type="evidence" value="ECO:0007669"/>
    <property type="project" value="TreeGrafter"/>
</dbReference>
<gene>
    <name evidence="6" type="ORF">L201_003355</name>
</gene>